<dbReference type="GO" id="GO:0019379">
    <property type="term" value="P:sulfate assimilation, phosphoadenylyl sulfate reduction by phosphoadenylyl-sulfate reductase (thioredoxin)"/>
    <property type="evidence" value="ECO:0007669"/>
    <property type="project" value="TreeGrafter"/>
</dbReference>
<sequence length="90" mass="10096">IEVYVSTPLATCEARDRKGLYARARAGLIPDFTGVNHPYEIPENPDLDLDTTRMTPEEAAQRIMLKLEHLGYLGPGIPAESAKRFDRARK</sequence>
<reference evidence="3" key="1">
    <citation type="submission" date="2013-08" db="EMBL/GenBank/DDBJ databases">
        <authorList>
            <person name="Mendez C."/>
            <person name="Richter M."/>
            <person name="Ferrer M."/>
            <person name="Sanchez J."/>
        </authorList>
    </citation>
    <scope>NUCLEOTIDE SEQUENCE</scope>
</reference>
<protein>
    <submittedName>
        <fullName evidence="3">Adenylylsulfate kinase</fullName>
    </submittedName>
</protein>
<dbReference type="GO" id="GO:0016301">
    <property type="term" value="F:kinase activity"/>
    <property type="evidence" value="ECO:0007669"/>
    <property type="project" value="UniProtKB-KW"/>
</dbReference>
<accession>T1AQ24</accession>
<reference evidence="3" key="2">
    <citation type="journal article" date="2014" name="ISME J.">
        <title>Microbial stratification in low pH oxic and suboxic macroscopic growths along an acid mine drainage.</title>
        <authorList>
            <person name="Mendez-Garcia C."/>
            <person name="Mesa V."/>
            <person name="Sprenger R.R."/>
            <person name="Richter M."/>
            <person name="Diez M.S."/>
            <person name="Solano J."/>
            <person name="Bargiela R."/>
            <person name="Golyshina O.V."/>
            <person name="Manteca A."/>
            <person name="Ramos J.L."/>
            <person name="Gallego J.R."/>
            <person name="Llorente I."/>
            <person name="Martins Dos Santos V.A."/>
            <person name="Jensen O.N."/>
            <person name="Pelaez A.I."/>
            <person name="Sanchez J."/>
            <person name="Ferrer M."/>
        </authorList>
    </citation>
    <scope>NUCLEOTIDE SEQUENCE</scope>
</reference>
<dbReference type="SUPFAM" id="SSF52540">
    <property type="entry name" value="P-loop containing nucleoside triphosphate hydrolases"/>
    <property type="match status" value="1"/>
</dbReference>
<dbReference type="EMBL" id="AUZX01007645">
    <property type="protein sequence ID" value="EQD58603.1"/>
    <property type="molecule type" value="Genomic_DNA"/>
</dbReference>
<dbReference type="PANTHER" id="PTHR42700">
    <property type="entry name" value="SULFATE ADENYLYLTRANSFERASE"/>
    <property type="match status" value="1"/>
</dbReference>
<dbReference type="AlphaFoldDB" id="T1AQ24"/>
<name>T1AQ24_9ZZZZ</name>
<comment type="caution">
    <text evidence="3">The sequence shown here is derived from an EMBL/GenBank/DDBJ whole genome shotgun (WGS) entry which is preliminary data.</text>
</comment>
<gene>
    <name evidence="3" type="ORF">B1A_10732</name>
</gene>
<dbReference type="InterPro" id="IPR050512">
    <property type="entry name" value="Sulf_AdTrans/APS_kinase"/>
</dbReference>
<evidence type="ECO:0000259" key="2">
    <source>
        <dbReference type="Pfam" id="PF01583"/>
    </source>
</evidence>
<keyword evidence="3" id="KW-0418">Kinase</keyword>
<evidence type="ECO:0000313" key="3">
    <source>
        <dbReference type="EMBL" id="EQD58603.1"/>
    </source>
</evidence>
<dbReference type="Pfam" id="PF01583">
    <property type="entry name" value="APS_kinase"/>
    <property type="match status" value="1"/>
</dbReference>
<dbReference type="GO" id="GO:0004781">
    <property type="term" value="F:sulfate adenylyltransferase (ATP) activity"/>
    <property type="evidence" value="ECO:0007669"/>
    <property type="project" value="TreeGrafter"/>
</dbReference>
<feature type="domain" description="APS kinase" evidence="2">
    <location>
        <begin position="1"/>
        <end position="50"/>
    </location>
</feature>
<dbReference type="PANTHER" id="PTHR42700:SF1">
    <property type="entry name" value="SULFATE ADENYLYLTRANSFERASE"/>
    <property type="match status" value="1"/>
</dbReference>
<keyword evidence="1" id="KW-0808">Transferase</keyword>
<dbReference type="InterPro" id="IPR027417">
    <property type="entry name" value="P-loop_NTPase"/>
</dbReference>
<dbReference type="GO" id="GO:0010134">
    <property type="term" value="P:sulfate assimilation via adenylyl sulfate reduction"/>
    <property type="evidence" value="ECO:0007669"/>
    <property type="project" value="TreeGrafter"/>
</dbReference>
<organism evidence="3">
    <name type="scientific">mine drainage metagenome</name>
    <dbReference type="NCBI Taxonomy" id="410659"/>
    <lineage>
        <taxon>unclassified sequences</taxon>
        <taxon>metagenomes</taxon>
        <taxon>ecological metagenomes</taxon>
    </lineage>
</organism>
<evidence type="ECO:0000256" key="1">
    <source>
        <dbReference type="ARBA" id="ARBA00022679"/>
    </source>
</evidence>
<dbReference type="Gene3D" id="3.40.50.300">
    <property type="entry name" value="P-loop containing nucleotide triphosphate hydrolases"/>
    <property type="match status" value="1"/>
</dbReference>
<dbReference type="GO" id="GO:0005737">
    <property type="term" value="C:cytoplasm"/>
    <property type="evidence" value="ECO:0007669"/>
    <property type="project" value="TreeGrafter"/>
</dbReference>
<proteinExistence type="predicted"/>
<feature type="non-terminal residue" evidence="3">
    <location>
        <position position="1"/>
    </location>
</feature>
<dbReference type="InterPro" id="IPR059117">
    <property type="entry name" value="APS_kinase_dom"/>
</dbReference>